<proteinExistence type="predicted"/>
<organism evidence="1 2">
    <name type="scientific">Solidesulfovibrio aerotolerans</name>
    <dbReference type="NCBI Taxonomy" id="295255"/>
    <lineage>
        <taxon>Bacteria</taxon>
        <taxon>Pseudomonadati</taxon>
        <taxon>Thermodesulfobacteriota</taxon>
        <taxon>Desulfovibrionia</taxon>
        <taxon>Desulfovibrionales</taxon>
        <taxon>Desulfovibrionaceae</taxon>
        <taxon>Solidesulfovibrio</taxon>
    </lineage>
</organism>
<accession>A0A7C9N1Z8</accession>
<comment type="caution">
    <text evidence="1">The sequence shown here is derived from an EMBL/GenBank/DDBJ whole genome shotgun (WGS) entry which is preliminary data.</text>
</comment>
<dbReference type="EMBL" id="WVUD01000031">
    <property type="protein sequence ID" value="MYL84417.1"/>
    <property type="molecule type" value="Genomic_DNA"/>
</dbReference>
<evidence type="ECO:0000313" key="2">
    <source>
        <dbReference type="Proteomes" id="UP000482487"/>
    </source>
</evidence>
<evidence type="ECO:0008006" key="3">
    <source>
        <dbReference type="Google" id="ProtNLM"/>
    </source>
</evidence>
<dbReference type="InterPro" id="IPR037257">
    <property type="entry name" value="T2SS_E_N_sf"/>
</dbReference>
<dbReference type="AlphaFoldDB" id="A0A7C9N1Z8"/>
<dbReference type="Proteomes" id="UP000482487">
    <property type="component" value="Unassembled WGS sequence"/>
</dbReference>
<gene>
    <name evidence="1" type="ORF">GTA51_14910</name>
</gene>
<evidence type="ECO:0000313" key="1">
    <source>
        <dbReference type="EMBL" id="MYL84417.1"/>
    </source>
</evidence>
<name>A0A7C9N1Z8_9BACT</name>
<keyword evidence="2" id="KW-1185">Reference proteome</keyword>
<dbReference type="RefSeq" id="WP_160962428.1">
    <property type="nucleotide sequence ID" value="NZ_WVUD01000031.1"/>
</dbReference>
<protein>
    <recommendedName>
        <fullName evidence="3">Type II secretion system protein GspE N-terminal domain-containing protein</fullName>
    </recommendedName>
</protein>
<sequence>MSFLGRFLVEQGAVTEAQLADGLRYQHEQNRRIGEVAVERGMLTPDQVDVIRGRQDDDPRLFGDIAVGERQLSRSNLDNLLFFQKIQHTYLGEALLVLGHIDRARYQELMGRHYTLRDKGRVSLRYLQEFFAENRVVECLFAALTRAVSRTSQEETAIVSLGKAYTPADYPEKALFEGTVLDGRRFSAAIGLTTPLAARLGSLPAFYETVLHYFGDMLRDAALLLESSRIIRGGLPPAGCEDCLTVQAHTPTGGLLLVFWLAQAPA</sequence>
<dbReference type="OrthoDB" id="5449818at2"/>
<dbReference type="SUPFAM" id="SSF160246">
    <property type="entry name" value="EspE N-terminal domain-like"/>
    <property type="match status" value="1"/>
</dbReference>
<reference evidence="1 2" key="1">
    <citation type="submission" date="2020-01" db="EMBL/GenBank/DDBJ databases">
        <title>Genome sequence of Desulfovibrio aerotolerans DSM 16695(T).</title>
        <authorList>
            <person name="Karnachuk O."/>
            <person name="Avakyan M."/>
            <person name="Mardanov A."/>
            <person name="Kadnikov V."/>
            <person name="Ravin N."/>
        </authorList>
    </citation>
    <scope>NUCLEOTIDE SEQUENCE [LARGE SCALE GENOMIC DNA]</scope>
    <source>
        <strain evidence="1 2">DSM 16695</strain>
    </source>
</reference>